<dbReference type="PANTHER" id="PTHR30547:SF0">
    <property type="entry name" value="BLR8175 PROTEIN"/>
    <property type="match status" value="1"/>
</dbReference>
<evidence type="ECO:0000313" key="3">
    <source>
        <dbReference type="EMBL" id="GJG59897.1"/>
    </source>
</evidence>
<dbReference type="GeneID" id="72466059"/>
<feature type="domain" description="YhcG N-terminal" evidence="2">
    <location>
        <begin position="26"/>
        <end position="116"/>
    </location>
</feature>
<evidence type="ECO:0000259" key="1">
    <source>
        <dbReference type="Pfam" id="PF06250"/>
    </source>
</evidence>
<name>A0A9R1CCC4_9BACT</name>
<evidence type="ECO:0000313" key="4">
    <source>
        <dbReference type="Proteomes" id="UP000825483"/>
    </source>
</evidence>
<dbReference type="Pfam" id="PF06250">
    <property type="entry name" value="YhcG_C"/>
    <property type="match status" value="1"/>
</dbReference>
<dbReference type="InterPro" id="IPR041527">
    <property type="entry name" value="YhcG_N"/>
</dbReference>
<dbReference type="Gene3D" id="3.40.1350.10">
    <property type="match status" value="1"/>
</dbReference>
<sequence length="397" mass="46039">MDSNKPHFVSSAFKKDEEYIHWLQKVKEQYRSSQAKAAMRVNDAMIEFYWKLGHDIVDLKAESKWGTGVIEQLSLDMKTAFPDVRGFSTTNLWYVKQWYVFYSKQYSKMQRAVAELQKLIKLPQVVGELFGKEKLPQLVAEVGQSPKVPQAAGVLAYPRFFSLVPWGHHRLIINKCKDIDEAIFYLLKDIDGHWSRSVLEDFIAEGLYQAQGSLPSNFDTTLPEDYSAKVKEVLKDPYDFGFLKMPLKYQERDLEDALTHNITRFLLELGKGFTFYGRQVELVVSGTSYFLDMLFYHVRLKCYVVVELKVTDFKPEYVGKLNFYVTAVDRLLKQDDDKPTIGLLICKSKDNTKVEWSFDGLNKPIGVAAYDLKRFLPTSEEMESQIRLMMDEHDNNT</sequence>
<dbReference type="InterPro" id="IPR009362">
    <property type="entry name" value="YhcG_C"/>
</dbReference>
<dbReference type="EMBL" id="BPUB01000002">
    <property type="protein sequence ID" value="GJG59897.1"/>
    <property type="molecule type" value="Genomic_DNA"/>
</dbReference>
<dbReference type="GO" id="GO:0003676">
    <property type="term" value="F:nucleic acid binding"/>
    <property type="evidence" value="ECO:0007669"/>
    <property type="project" value="InterPro"/>
</dbReference>
<organism evidence="3 4">
    <name type="scientific">Prevotella lacticifex</name>
    <dbReference type="NCBI Taxonomy" id="2854755"/>
    <lineage>
        <taxon>Bacteria</taxon>
        <taxon>Pseudomonadati</taxon>
        <taxon>Bacteroidota</taxon>
        <taxon>Bacteroidia</taxon>
        <taxon>Bacteroidales</taxon>
        <taxon>Prevotellaceae</taxon>
        <taxon>Prevotella</taxon>
    </lineage>
</organism>
<feature type="domain" description="YhcG PDDEXK nuclease" evidence="1">
    <location>
        <begin position="231"/>
        <end position="377"/>
    </location>
</feature>
<dbReference type="InterPro" id="IPR011856">
    <property type="entry name" value="tRNA_endonuc-like_dom_sf"/>
</dbReference>
<evidence type="ECO:0000259" key="2">
    <source>
        <dbReference type="Pfam" id="PF17761"/>
    </source>
</evidence>
<comment type="caution">
    <text evidence="3">The sequence shown here is derived from an EMBL/GenBank/DDBJ whole genome shotgun (WGS) entry which is preliminary data.</text>
</comment>
<dbReference type="RefSeq" id="WP_223928517.1">
    <property type="nucleotide sequence ID" value="NZ_BPTU01000002.1"/>
</dbReference>
<keyword evidence="4" id="KW-1185">Reference proteome</keyword>
<accession>A0A9R1CCC4</accession>
<dbReference type="InterPro" id="IPR053148">
    <property type="entry name" value="PD-DEXK-like_domain"/>
</dbReference>
<reference evidence="3" key="1">
    <citation type="journal article" date="2022" name="Int. J. Syst. Evol. Microbiol.">
        <title>Prevotella lacticifex sp. nov., isolated from the rumen of cows.</title>
        <authorList>
            <person name="Shinkai T."/>
            <person name="Ikeyama N."/>
            <person name="Kumagai M."/>
            <person name="Ohmori H."/>
            <person name="Sakamoto M."/>
            <person name="Ohkuma M."/>
            <person name="Mitsumori M."/>
        </authorList>
    </citation>
    <scope>NUCLEOTIDE SEQUENCE</scope>
    <source>
        <strain evidence="3">R5076</strain>
    </source>
</reference>
<dbReference type="Proteomes" id="UP000825483">
    <property type="component" value="Unassembled WGS sequence"/>
</dbReference>
<dbReference type="Pfam" id="PF17761">
    <property type="entry name" value="DUF1016_N"/>
    <property type="match status" value="1"/>
</dbReference>
<evidence type="ECO:0008006" key="5">
    <source>
        <dbReference type="Google" id="ProtNLM"/>
    </source>
</evidence>
<dbReference type="AlphaFoldDB" id="A0A9R1CCC4"/>
<gene>
    <name evidence="3" type="ORF">PRLR5076_27480</name>
</gene>
<protein>
    <recommendedName>
        <fullName evidence="5">DUF1016 domain-containing protein</fullName>
    </recommendedName>
</protein>
<dbReference type="PANTHER" id="PTHR30547">
    <property type="entry name" value="UNCHARACTERIZED PROTEIN YHCG-RELATED"/>
    <property type="match status" value="1"/>
</dbReference>
<proteinExistence type="predicted"/>